<evidence type="ECO:0000313" key="2">
    <source>
        <dbReference type="EMBL" id="SEL01151.1"/>
    </source>
</evidence>
<dbReference type="Proteomes" id="UP000199256">
    <property type="component" value="Unassembled WGS sequence"/>
</dbReference>
<dbReference type="STRING" id="1396821.SAMN05444515_10814"/>
<proteinExistence type="predicted"/>
<dbReference type="OrthoDB" id="8235498at2"/>
<dbReference type="RefSeq" id="WP_090253268.1">
    <property type="nucleotide sequence ID" value="NZ_FOAA01000008.1"/>
</dbReference>
<gene>
    <name evidence="2" type="ORF">SAMN05444515_10814</name>
</gene>
<dbReference type="InterPro" id="IPR022061">
    <property type="entry name" value="DUF3617"/>
</dbReference>
<organism evidence="2 3">
    <name type="scientific">Ectothiorhodospira marina</name>
    <dbReference type="NCBI Taxonomy" id="1396821"/>
    <lineage>
        <taxon>Bacteria</taxon>
        <taxon>Pseudomonadati</taxon>
        <taxon>Pseudomonadota</taxon>
        <taxon>Gammaproteobacteria</taxon>
        <taxon>Chromatiales</taxon>
        <taxon>Ectothiorhodospiraceae</taxon>
        <taxon>Ectothiorhodospira</taxon>
    </lineage>
</organism>
<accession>A0A1H7LQD6</accession>
<keyword evidence="1" id="KW-0732">Signal</keyword>
<dbReference type="AlphaFoldDB" id="A0A1H7LQD6"/>
<evidence type="ECO:0000313" key="3">
    <source>
        <dbReference type="Proteomes" id="UP000199256"/>
    </source>
</evidence>
<dbReference type="Pfam" id="PF12276">
    <property type="entry name" value="DUF3617"/>
    <property type="match status" value="1"/>
</dbReference>
<evidence type="ECO:0008006" key="4">
    <source>
        <dbReference type="Google" id="ProtNLM"/>
    </source>
</evidence>
<feature type="signal peptide" evidence="1">
    <location>
        <begin position="1"/>
        <end position="22"/>
    </location>
</feature>
<name>A0A1H7LQD6_9GAMM</name>
<evidence type="ECO:0000256" key="1">
    <source>
        <dbReference type="SAM" id="SignalP"/>
    </source>
</evidence>
<sequence>MRIRPLILTTAMVLLVPLAAQADELDLQPGQWEFTNVTGVEGDTPFPEQTHTSTECITAEDVARGPDFLQVEDNCEVTNMDMTSTTMTYDMVCTEEGMEVDMRAELQFMGDRLEGQMTANLESPMGPLVMRTDITGERIGDCE</sequence>
<dbReference type="EMBL" id="FOAA01000008">
    <property type="protein sequence ID" value="SEL01151.1"/>
    <property type="molecule type" value="Genomic_DNA"/>
</dbReference>
<protein>
    <recommendedName>
        <fullName evidence="4">DUF3617 family protein</fullName>
    </recommendedName>
</protein>
<feature type="chain" id="PRO_5011760323" description="DUF3617 family protein" evidence="1">
    <location>
        <begin position="23"/>
        <end position="143"/>
    </location>
</feature>
<reference evidence="3" key="1">
    <citation type="submission" date="2016-10" db="EMBL/GenBank/DDBJ databases">
        <authorList>
            <person name="Varghese N."/>
            <person name="Submissions S."/>
        </authorList>
    </citation>
    <scope>NUCLEOTIDE SEQUENCE [LARGE SCALE GENOMIC DNA]</scope>
    <source>
        <strain evidence="3">DSM 241</strain>
    </source>
</reference>
<keyword evidence="3" id="KW-1185">Reference proteome</keyword>